<sequence length="444" mass="50596">MIGTSIPQYIFIRLCIFALRLITPLSIFYVSFSLAEHPTSAGGRFLLTWSVIEAAFWPLVYIPRKRALQAAAQHPPLLEKEERKALFWKIWDYIPHPEYYISRWFLGARPGEVRRDNVKEFFEWALLNRGTETEDELVRRAQEDPEAKIEEEAELKEYVDGIETMLGRPLLPGRGPAKSLRLTIDEVNMRHRPVVWYLIVMLVDTLTAAYLRYNGFLLHRTPLRSSLAIFPPRPATLLSRHLSAAPNLSYWYRPHTSKTRLPILFIHGIGIGLMPYSKWLSSINTSDPLSPTDGSIGILAIELLPISFRLTAPLPSPESLVLQINSILIHHGFTKVVLASHSYGTVLSTHLLKSPLTGPKIGPCLLIDPIPFLLHLPDVAYNFTARRPQHANEHQLWYFASTDMMVAHTLARGFFWAANVLWKEDLRGRKVTCDEALSELPDIT</sequence>
<comment type="caution">
    <text evidence="2">The sequence shown here is derived from an EMBL/GenBank/DDBJ whole genome shotgun (WGS) entry which is preliminary data.</text>
</comment>
<protein>
    <recommendedName>
        <fullName evidence="4">AB hydrolase-1 domain-containing protein</fullName>
    </recommendedName>
</protein>
<organism evidence="2 3">
    <name type="scientific">Curvularia kusanoi</name>
    <name type="common">Cochliobolus kusanoi</name>
    <dbReference type="NCBI Taxonomy" id="90978"/>
    <lineage>
        <taxon>Eukaryota</taxon>
        <taxon>Fungi</taxon>
        <taxon>Dikarya</taxon>
        <taxon>Ascomycota</taxon>
        <taxon>Pezizomycotina</taxon>
        <taxon>Dothideomycetes</taxon>
        <taxon>Pleosporomycetidae</taxon>
        <taxon>Pleosporales</taxon>
        <taxon>Pleosporineae</taxon>
        <taxon>Pleosporaceae</taxon>
        <taxon>Curvularia</taxon>
    </lineage>
</organism>
<keyword evidence="3" id="KW-1185">Reference proteome</keyword>
<keyword evidence="1" id="KW-1133">Transmembrane helix</keyword>
<name>A0A9P4T8G9_CURKU</name>
<dbReference type="PANTHER" id="PTHR37471:SF1">
    <property type="entry name" value="AB HYDROLASE-1 DOMAIN-CONTAINING PROTEIN"/>
    <property type="match status" value="1"/>
</dbReference>
<feature type="transmembrane region" description="Helical" evidence="1">
    <location>
        <begin position="194"/>
        <end position="213"/>
    </location>
</feature>
<reference evidence="2" key="1">
    <citation type="submission" date="2019-04" db="EMBL/GenBank/DDBJ databases">
        <title>Sequencing of skin fungus with MAO and IRED activity.</title>
        <authorList>
            <person name="Marsaioli A.J."/>
            <person name="Bonatto J.M.C."/>
            <person name="Reis Junior O."/>
        </authorList>
    </citation>
    <scope>NUCLEOTIDE SEQUENCE</scope>
    <source>
        <strain evidence="2">30M1</strain>
    </source>
</reference>
<feature type="transmembrane region" description="Helical" evidence="1">
    <location>
        <begin position="12"/>
        <end position="32"/>
    </location>
</feature>
<dbReference type="SUPFAM" id="SSF53474">
    <property type="entry name" value="alpha/beta-Hydrolases"/>
    <property type="match status" value="1"/>
</dbReference>
<dbReference type="Gene3D" id="3.40.50.1820">
    <property type="entry name" value="alpha/beta hydrolase"/>
    <property type="match status" value="1"/>
</dbReference>
<dbReference type="Proteomes" id="UP000801428">
    <property type="component" value="Unassembled WGS sequence"/>
</dbReference>
<dbReference type="AlphaFoldDB" id="A0A9P4T8G9"/>
<accession>A0A9P4T8G9</accession>
<evidence type="ECO:0000313" key="2">
    <source>
        <dbReference type="EMBL" id="KAF2998469.1"/>
    </source>
</evidence>
<gene>
    <name evidence="2" type="ORF">E8E13_002186</name>
</gene>
<dbReference type="PANTHER" id="PTHR37471">
    <property type="entry name" value="UNNAMED PRODUCT"/>
    <property type="match status" value="1"/>
</dbReference>
<feature type="transmembrane region" description="Helical" evidence="1">
    <location>
        <begin position="44"/>
        <end position="62"/>
    </location>
</feature>
<proteinExistence type="predicted"/>
<evidence type="ECO:0008006" key="4">
    <source>
        <dbReference type="Google" id="ProtNLM"/>
    </source>
</evidence>
<dbReference type="EMBL" id="SWKU01000019">
    <property type="protein sequence ID" value="KAF2998469.1"/>
    <property type="molecule type" value="Genomic_DNA"/>
</dbReference>
<dbReference type="InterPro" id="IPR029058">
    <property type="entry name" value="AB_hydrolase_fold"/>
</dbReference>
<dbReference type="OrthoDB" id="6431331at2759"/>
<keyword evidence="1" id="KW-0472">Membrane</keyword>
<evidence type="ECO:0000256" key="1">
    <source>
        <dbReference type="SAM" id="Phobius"/>
    </source>
</evidence>
<evidence type="ECO:0000313" key="3">
    <source>
        <dbReference type="Proteomes" id="UP000801428"/>
    </source>
</evidence>
<keyword evidence="1" id="KW-0812">Transmembrane</keyword>